<keyword evidence="7" id="KW-1185">Reference proteome</keyword>
<evidence type="ECO:0000313" key="7">
    <source>
        <dbReference type="Proteomes" id="UP000638263"/>
    </source>
</evidence>
<dbReference type="PRINTS" id="PR00455">
    <property type="entry name" value="HTHTETR"/>
</dbReference>
<sequence length="199" mass="21995">MSVQNRRERERAERHRLIIDTARELAETEGWDAVTVRKLADRIEYSQPVLYSHFTGKRAIVTAVAEDGIAELAARLRHARTAAGTDSEALAALARAYSEFAAERPAVYDAMFAMSTDLRFGPGAPQSLQDAFAELVAVLAPFAGDDDVESFTETGWSALHGLATLERRERLRPGLREDRLAILCRLLERGRVPDSAQGT</sequence>
<dbReference type="PANTHER" id="PTHR30055:SF234">
    <property type="entry name" value="HTH-TYPE TRANSCRIPTIONAL REGULATOR BETI"/>
    <property type="match status" value="1"/>
</dbReference>
<dbReference type="RefSeq" id="WP_058853373.1">
    <property type="nucleotide sequence ID" value="NZ_BMMH01000015.1"/>
</dbReference>
<dbReference type="SUPFAM" id="SSF46689">
    <property type="entry name" value="Homeodomain-like"/>
    <property type="match status" value="1"/>
</dbReference>
<keyword evidence="1" id="KW-0805">Transcription regulation</keyword>
<dbReference type="AlphaFoldDB" id="A0A917RVM7"/>
<evidence type="ECO:0000256" key="4">
    <source>
        <dbReference type="PROSITE-ProRule" id="PRU00335"/>
    </source>
</evidence>
<dbReference type="PROSITE" id="PS50977">
    <property type="entry name" value="HTH_TETR_2"/>
    <property type="match status" value="1"/>
</dbReference>
<dbReference type="Pfam" id="PF00440">
    <property type="entry name" value="TetR_N"/>
    <property type="match status" value="1"/>
</dbReference>
<evidence type="ECO:0000313" key="6">
    <source>
        <dbReference type="EMBL" id="GGL33592.1"/>
    </source>
</evidence>
<comment type="caution">
    <text evidence="6">The sequence shown here is derived from an EMBL/GenBank/DDBJ whole genome shotgun (WGS) entry which is preliminary data.</text>
</comment>
<evidence type="ECO:0000256" key="3">
    <source>
        <dbReference type="ARBA" id="ARBA00023163"/>
    </source>
</evidence>
<dbReference type="InterPro" id="IPR009057">
    <property type="entry name" value="Homeodomain-like_sf"/>
</dbReference>
<dbReference type="Pfam" id="PF13305">
    <property type="entry name" value="TetR_C_33"/>
    <property type="match status" value="1"/>
</dbReference>
<dbReference type="InterPro" id="IPR050109">
    <property type="entry name" value="HTH-type_TetR-like_transc_reg"/>
</dbReference>
<dbReference type="InterPro" id="IPR001647">
    <property type="entry name" value="HTH_TetR"/>
</dbReference>
<reference evidence="6" key="2">
    <citation type="submission" date="2020-09" db="EMBL/GenBank/DDBJ databases">
        <authorList>
            <person name="Sun Q."/>
            <person name="Zhou Y."/>
        </authorList>
    </citation>
    <scope>NUCLEOTIDE SEQUENCE</scope>
    <source>
        <strain evidence="6">CGMCC 4.3508</strain>
    </source>
</reference>
<evidence type="ECO:0000259" key="5">
    <source>
        <dbReference type="PROSITE" id="PS50977"/>
    </source>
</evidence>
<dbReference type="Proteomes" id="UP000638263">
    <property type="component" value="Unassembled WGS sequence"/>
</dbReference>
<proteinExistence type="predicted"/>
<feature type="domain" description="HTH tetR-type" evidence="5">
    <location>
        <begin position="12"/>
        <end position="72"/>
    </location>
</feature>
<name>A0A917RVM7_9NOCA</name>
<organism evidence="6 7">
    <name type="scientific">Nocardia jinanensis</name>
    <dbReference type="NCBI Taxonomy" id="382504"/>
    <lineage>
        <taxon>Bacteria</taxon>
        <taxon>Bacillati</taxon>
        <taxon>Actinomycetota</taxon>
        <taxon>Actinomycetes</taxon>
        <taxon>Mycobacteriales</taxon>
        <taxon>Nocardiaceae</taxon>
        <taxon>Nocardia</taxon>
    </lineage>
</organism>
<keyword evidence="3" id="KW-0804">Transcription</keyword>
<dbReference type="EMBL" id="BMMH01000015">
    <property type="protein sequence ID" value="GGL33592.1"/>
    <property type="molecule type" value="Genomic_DNA"/>
</dbReference>
<feature type="DNA-binding region" description="H-T-H motif" evidence="4">
    <location>
        <begin position="35"/>
        <end position="54"/>
    </location>
</feature>
<accession>A0A917RVM7</accession>
<keyword evidence="2 4" id="KW-0238">DNA-binding</keyword>
<dbReference type="PANTHER" id="PTHR30055">
    <property type="entry name" value="HTH-TYPE TRANSCRIPTIONAL REGULATOR RUTR"/>
    <property type="match status" value="1"/>
</dbReference>
<reference evidence="6" key="1">
    <citation type="journal article" date="2014" name="Int. J. Syst. Evol. Microbiol.">
        <title>Complete genome sequence of Corynebacterium casei LMG S-19264T (=DSM 44701T), isolated from a smear-ripened cheese.</title>
        <authorList>
            <consortium name="US DOE Joint Genome Institute (JGI-PGF)"/>
            <person name="Walter F."/>
            <person name="Albersmeier A."/>
            <person name="Kalinowski J."/>
            <person name="Ruckert C."/>
        </authorList>
    </citation>
    <scope>NUCLEOTIDE SEQUENCE</scope>
    <source>
        <strain evidence="6">CGMCC 4.3508</strain>
    </source>
</reference>
<dbReference type="InterPro" id="IPR025996">
    <property type="entry name" value="MT1864/Rv1816-like_C"/>
</dbReference>
<dbReference type="GO" id="GO:0000976">
    <property type="term" value="F:transcription cis-regulatory region binding"/>
    <property type="evidence" value="ECO:0007669"/>
    <property type="project" value="TreeGrafter"/>
</dbReference>
<evidence type="ECO:0000256" key="2">
    <source>
        <dbReference type="ARBA" id="ARBA00023125"/>
    </source>
</evidence>
<dbReference type="GO" id="GO:0003700">
    <property type="term" value="F:DNA-binding transcription factor activity"/>
    <property type="evidence" value="ECO:0007669"/>
    <property type="project" value="TreeGrafter"/>
</dbReference>
<gene>
    <name evidence="6" type="ORF">GCM10011588_55520</name>
</gene>
<dbReference type="SUPFAM" id="SSF48498">
    <property type="entry name" value="Tetracyclin repressor-like, C-terminal domain"/>
    <property type="match status" value="1"/>
</dbReference>
<dbReference type="Gene3D" id="1.10.357.10">
    <property type="entry name" value="Tetracycline Repressor, domain 2"/>
    <property type="match status" value="1"/>
</dbReference>
<protein>
    <submittedName>
        <fullName evidence="6">TetR family transcriptional regulator</fullName>
    </submittedName>
</protein>
<dbReference type="InterPro" id="IPR036271">
    <property type="entry name" value="Tet_transcr_reg_TetR-rel_C_sf"/>
</dbReference>
<evidence type="ECO:0000256" key="1">
    <source>
        <dbReference type="ARBA" id="ARBA00023015"/>
    </source>
</evidence>